<evidence type="ECO:0000256" key="3">
    <source>
        <dbReference type="ARBA" id="ARBA00022801"/>
    </source>
</evidence>
<evidence type="ECO:0000313" key="9">
    <source>
        <dbReference type="EMBL" id="GGE77258.1"/>
    </source>
</evidence>
<evidence type="ECO:0000259" key="8">
    <source>
        <dbReference type="Pfam" id="PF01435"/>
    </source>
</evidence>
<dbReference type="InterPro" id="IPR001915">
    <property type="entry name" value="Peptidase_M48"/>
</dbReference>
<keyword evidence="7" id="KW-0812">Transmembrane</keyword>
<keyword evidence="4 6" id="KW-0862">Zinc</keyword>
<keyword evidence="7" id="KW-1133">Transmembrane helix</keyword>
<dbReference type="GO" id="GO:0004222">
    <property type="term" value="F:metalloendopeptidase activity"/>
    <property type="evidence" value="ECO:0007669"/>
    <property type="project" value="InterPro"/>
</dbReference>
<proteinExistence type="inferred from homology"/>
<protein>
    <recommendedName>
        <fullName evidence="8">Peptidase M48 domain-containing protein</fullName>
    </recommendedName>
</protein>
<organism evidence="9 10">
    <name type="scientific">Nesterenkonia cremea</name>
    <dbReference type="NCBI Taxonomy" id="1882340"/>
    <lineage>
        <taxon>Bacteria</taxon>
        <taxon>Bacillati</taxon>
        <taxon>Actinomycetota</taxon>
        <taxon>Actinomycetes</taxon>
        <taxon>Micrococcales</taxon>
        <taxon>Micrococcaceae</taxon>
        <taxon>Nesterenkonia</taxon>
    </lineage>
</organism>
<evidence type="ECO:0000256" key="5">
    <source>
        <dbReference type="ARBA" id="ARBA00023049"/>
    </source>
</evidence>
<evidence type="ECO:0000256" key="6">
    <source>
        <dbReference type="RuleBase" id="RU003983"/>
    </source>
</evidence>
<reference evidence="9" key="2">
    <citation type="submission" date="2020-09" db="EMBL/GenBank/DDBJ databases">
        <authorList>
            <person name="Sun Q."/>
            <person name="Zhou Y."/>
        </authorList>
    </citation>
    <scope>NUCLEOTIDE SEQUENCE</scope>
    <source>
        <strain evidence="9">CGMCC 1.15388</strain>
    </source>
</reference>
<comment type="similarity">
    <text evidence="6">Belongs to the peptidase M48 family.</text>
</comment>
<feature type="domain" description="Peptidase M48" evidence="8">
    <location>
        <begin position="159"/>
        <end position="220"/>
    </location>
</feature>
<evidence type="ECO:0000256" key="2">
    <source>
        <dbReference type="ARBA" id="ARBA00022723"/>
    </source>
</evidence>
<reference evidence="9" key="1">
    <citation type="journal article" date="2014" name="Int. J. Syst. Evol. Microbiol.">
        <title>Complete genome sequence of Corynebacterium casei LMG S-19264T (=DSM 44701T), isolated from a smear-ripened cheese.</title>
        <authorList>
            <consortium name="US DOE Joint Genome Institute (JGI-PGF)"/>
            <person name="Walter F."/>
            <person name="Albersmeier A."/>
            <person name="Kalinowski J."/>
            <person name="Ruckert C."/>
        </authorList>
    </citation>
    <scope>NUCLEOTIDE SEQUENCE</scope>
    <source>
        <strain evidence="9">CGMCC 1.15388</strain>
    </source>
</reference>
<dbReference type="EMBL" id="BMIS01000015">
    <property type="protein sequence ID" value="GGE77258.1"/>
    <property type="molecule type" value="Genomic_DNA"/>
</dbReference>
<gene>
    <name evidence="9" type="ORF">GCM10011401_25740</name>
</gene>
<keyword evidence="10" id="KW-1185">Reference proteome</keyword>
<dbReference type="GO" id="GO:0006508">
    <property type="term" value="P:proteolysis"/>
    <property type="evidence" value="ECO:0007669"/>
    <property type="project" value="UniProtKB-KW"/>
</dbReference>
<evidence type="ECO:0000256" key="1">
    <source>
        <dbReference type="ARBA" id="ARBA00022670"/>
    </source>
</evidence>
<dbReference type="InterPro" id="IPR052173">
    <property type="entry name" value="Beta-lactam_resp_regulator"/>
</dbReference>
<keyword evidence="2" id="KW-0479">Metal-binding</keyword>
<name>A0A917AX64_9MICC</name>
<accession>A0A917AX64</accession>
<dbReference type="AlphaFoldDB" id="A0A917AX64"/>
<dbReference type="PANTHER" id="PTHR34978">
    <property type="entry name" value="POSSIBLE SENSOR-TRANSDUCER PROTEIN BLAR"/>
    <property type="match status" value="1"/>
</dbReference>
<keyword evidence="5 6" id="KW-0482">Metalloprotease</keyword>
<evidence type="ECO:0000256" key="7">
    <source>
        <dbReference type="SAM" id="Phobius"/>
    </source>
</evidence>
<feature type="transmembrane region" description="Helical" evidence="7">
    <location>
        <begin position="96"/>
        <end position="118"/>
    </location>
</feature>
<keyword evidence="7" id="KW-0472">Membrane</keyword>
<keyword evidence="1 6" id="KW-0645">Protease</keyword>
<dbReference type="RefSeq" id="WP_188686466.1">
    <property type="nucleotide sequence ID" value="NZ_BMIS01000015.1"/>
</dbReference>
<evidence type="ECO:0000313" key="10">
    <source>
        <dbReference type="Proteomes" id="UP000633136"/>
    </source>
</evidence>
<sequence length="327" mass="35632">MEFLALFLALLAFLLAVPVPRALSTARFRSRSPWSAMLLWQAIALAGGLSILGAPMTYGLAPFGESLPEAVAEVIRLMFAEDYTALAEREVHPTHIFALCFSVVMGGHLLLTLLRTYMRVLASRRRHRDLVRLLSTPVDGSPGADLGRHSGLGAQLDDAHVIEHDAPLAYCLPGRTYAGSVTVISRGLLDQLSEKELAAVVAHERTHLHQRHHLLTMAFDAWYRALPWLPTARHGREAVLELTEMLADDGALQHHSRDDLLRSLALSSPEEESKEAELSRHSSALITGVRLKRLIVPPQPLGRPAASGILSAAAALLLVPTGLLLTL</sequence>
<dbReference type="Gene3D" id="3.30.2010.10">
    <property type="entry name" value="Metalloproteases ('zincins'), catalytic domain"/>
    <property type="match status" value="1"/>
</dbReference>
<keyword evidence="3 6" id="KW-0378">Hydrolase</keyword>
<evidence type="ECO:0000256" key="4">
    <source>
        <dbReference type="ARBA" id="ARBA00022833"/>
    </source>
</evidence>
<dbReference type="GO" id="GO:0046872">
    <property type="term" value="F:metal ion binding"/>
    <property type="evidence" value="ECO:0007669"/>
    <property type="project" value="UniProtKB-KW"/>
</dbReference>
<dbReference type="CDD" id="cd07326">
    <property type="entry name" value="M56_BlaR1_MecR1_like"/>
    <property type="match status" value="1"/>
</dbReference>
<dbReference type="Pfam" id="PF01435">
    <property type="entry name" value="Peptidase_M48"/>
    <property type="match status" value="1"/>
</dbReference>
<comment type="caution">
    <text evidence="9">The sequence shown here is derived from an EMBL/GenBank/DDBJ whole genome shotgun (WGS) entry which is preliminary data.</text>
</comment>
<dbReference type="PANTHER" id="PTHR34978:SF3">
    <property type="entry name" value="SLR0241 PROTEIN"/>
    <property type="match status" value="1"/>
</dbReference>
<comment type="cofactor">
    <cofactor evidence="6">
        <name>Zn(2+)</name>
        <dbReference type="ChEBI" id="CHEBI:29105"/>
    </cofactor>
    <text evidence="6">Binds 1 zinc ion per subunit.</text>
</comment>
<dbReference type="Proteomes" id="UP000633136">
    <property type="component" value="Unassembled WGS sequence"/>
</dbReference>